<dbReference type="RefSeq" id="WP_108985184.1">
    <property type="nucleotide sequence ID" value="NZ_BFBR01000005.1"/>
</dbReference>
<evidence type="ECO:0000313" key="5">
    <source>
        <dbReference type="Proteomes" id="UP000245086"/>
    </source>
</evidence>
<evidence type="ECO:0000313" key="4">
    <source>
        <dbReference type="EMBL" id="GBF58304.1"/>
    </source>
</evidence>
<reference evidence="4 5" key="1">
    <citation type="journal article" date="2018" name="Genome Announc.">
        <title>Draft Genome Sequence of "Candidatus Phycosocius bacilliformis," an Alphaproteobacterial Ectosymbiont of the Hydrocarbon-Producing Green Alga Botryococcus braunii.</title>
        <authorList>
            <person name="Tanabe Y."/>
            <person name="Yamaguchi H."/>
            <person name="Watanabe M.M."/>
        </authorList>
    </citation>
    <scope>NUCLEOTIDE SEQUENCE [LARGE SCALE GENOMIC DNA]</scope>
    <source>
        <strain evidence="4 5">BOTRYCO-2</strain>
    </source>
</reference>
<gene>
    <name evidence="4" type="ORF">PbB2_01978</name>
</gene>
<keyword evidence="1" id="KW-0808">Transferase</keyword>
<dbReference type="CDD" id="cd04301">
    <property type="entry name" value="NAT_SF"/>
    <property type="match status" value="1"/>
</dbReference>
<sequence>MILRPLVPTDLDRICDHRERMFHEAGRDQAQLAEMTASFRIWLEPRLGDGRYFGWMAEQDGQSVGGIGLMVIDWPPHPSHPSDDRRGYVLNVYVEPEWRGQGIAKRLMAAADQAFAARGIDYAILHATAAGRPLYEKLGWSQTSEMAKRLT</sequence>
<dbReference type="PANTHER" id="PTHR43877:SF2">
    <property type="entry name" value="AMINOALKYLPHOSPHONATE N-ACETYLTRANSFERASE-RELATED"/>
    <property type="match status" value="1"/>
</dbReference>
<accession>A0A2P2EB72</accession>
<dbReference type="EMBL" id="BFBR01000005">
    <property type="protein sequence ID" value="GBF58304.1"/>
    <property type="molecule type" value="Genomic_DNA"/>
</dbReference>
<dbReference type="Proteomes" id="UP000245086">
    <property type="component" value="Unassembled WGS sequence"/>
</dbReference>
<dbReference type="OrthoDB" id="8453373at2"/>
<feature type="domain" description="N-acetyltransferase" evidence="3">
    <location>
        <begin position="1"/>
        <end position="151"/>
    </location>
</feature>
<keyword evidence="2" id="KW-0012">Acyltransferase</keyword>
<dbReference type="InterPro" id="IPR016181">
    <property type="entry name" value="Acyl_CoA_acyltransferase"/>
</dbReference>
<dbReference type="Gene3D" id="3.40.630.30">
    <property type="match status" value="1"/>
</dbReference>
<dbReference type="InterPro" id="IPR050832">
    <property type="entry name" value="Bact_Acetyltransf"/>
</dbReference>
<protein>
    <recommendedName>
        <fullName evidence="3">N-acetyltransferase domain-containing protein</fullName>
    </recommendedName>
</protein>
<organism evidence="4 5">
    <name type="scientific">Candidatus Phycosocius bacilliformis</name>
    <dbReference type="NCBI Taxonomy" id="1445552"/>
    <lineage>
        <taxon>Bacteria</taxon>
        <taxon>Pseudomonadati</taxon>
        <taxon>Pseudomonadota</taxon>
        <taxon>Alphaproteobacteria</taxon>
        <taxon>Caulobacterales</taxon>
        <taxon>Caulobacterales incertae sedis</taxon>
        <taxon>Candidatus Phycosocius</taxon>
    </lineage>
</organism>
<dbReference type="PANTHER" id="PTHR43877">
    <property type="entry name" value="AMINOALKYLPHOSPHONATE N-ACETYLTRANSFERASE-RELATED-RELATED"/>
    <property type="match status" value="1"/>
</dbReference>
<evidence type="ECO:0000256" key="2">
    <source>
        <dbReference type="ARBA" id="ARBA00023315"/>
    </source>
</evidence>
<evidence type="ECO:0000259" key="3">
    <source>
        <dbReference type="PROSITE" id="PS51186"/>
    </source>
</evidence>
<evidence type="ECO:0000256" key="1">
    <source>
        <dbReference type="ARBA" id="ARBA00022679"/>
    </source>
</evidence>
<dbReference type="AlphaFoldDB" id="A0A2P2EB72"/>
<dbReference type="SUPFAM" id="SSF55729">
    <property type="entry name" value="Acyl-CoA N-acyltransferases (Nat)"/>
    <property type="match status" value="1"/>
</dbReference>
<comment type="caution">
    <text evidence="4">The sequence shown here is derived from an EMBL/GenBank/DDBJ whole genome shotgun (WGS) entry which is preliminary data.</text>
</comment>
<keyword evidence="5" id="KW-1185">Reference proteome</keyword>
<dbReference type="Pfam" id="PF00583">
    <property type="entry name" value="Acetyltransf_1"/>
    <property type="match status" value="1"/>
</dbReference>
<dbReference type="GO" id="GO:0016747">
    <property type="term" value="F:acyltransferase activity, transferring groups other than amino-acyl groups"/>
    <property type="evidence" value="ECO:0007669"/>
    <property type="project" value="InterPro"/>
</dbReference>
<dbReference type="PROSITE" id="PS51186">
    <property type="entry name" value="GNAT"/>
    <property type="match status" value="1"/>
</dbReference>
<dbReference type="InterPro" id="IPR000182">
    <property type="entry name" value="GNAT_dom"/>
</dbReference>
<name>A0A2P2EB72_9PROT</name>
<proteinExistence type="predicted"/>